<evidence type="ECO:0000313" key="3">
    <source>
        <dbReference type="EMBL" id="NLR75961.1"/>
    </source>
</evidence>
<dbReference type="NCBIfam" id="TIGR00797">
    <property type="entry name" value="matE"/>
    <property type="match status" value="1"/>
</dbReference>
<feature type="transmembrane region" description="Helical" evidence="2">
    <location>
        <begin position="275"/>
        <end position="296"/>
    </location>
</feature>
<comment type="caution">
    <text evidence="3">The sequence shown here is derived from an EMBL/GenBank/DDBJ whole genome shotgun (WGS) entry which is preliminary data.</text>
</comment>
<dbReference type="InterPro" id="IPR002528">
    <property type="entry name" value="MATE_fam"/>
</dbReference>
<dbReference type="InterPro" id="IPR050222">
    <property type="entry name" value="MATE_MdtK"/>
</dbReference>
<protein>
    <submittedName>
        <fullName evidence="3">MATE family efflux transporter</fullName>
    </submittedName>
</protein>
<dbReference type="AlphaFoldDB" id="A0A847S2A9"/>
<reference evidence="3 4" key="1">
    <citation type="submission" date="2020-04" db="EMBL/GenBank/DDBJ databases">
        <title>Draft genome of Leeia sp. IMCC25680.</title>
        <authorList>
            <person name="Song J."/>
            <person name="Cho J.-C."/>
        </authorList>
    </citation>
    <scope>NUCLEOTIDE SEQUENCE [LARGE SCALE GENOMIC DNA]</scope>
    <source>
        <strain evidence="3 4">IMCC25680</strain>
    </source>
</reference>
<feature type="transmembrane region" description="Helical" evidence="2">
    <location>
        <begin position="86"/>
        <end position="108"/>
    </location>
</feature>
<dbReference type="PANTHER" id="PTHR43298:SF2">
    <property type="entry name" value="FMN_FAD EXPORTER YEEO-RELATED"/>
    <property type="match status" value="1"/>
</dbReference>
<name>A0A847S2A9_9NEIS</name>
<keyword evidence="1" id="KW-0813">Transport</keyword>
<evidence type="ECO:0000256" key="2">
    <source>
        <dbReference type="SAM" id="Phobius"/>
    </source>
</evidence>
<feature type="transmembrane region" description="Helical" evidence="2">
    <location>
        <begin position="317"/>
        <end position="335"/>
    </location>
</feature>
<feature type="transmembrane region" description="Helical" evidence="2">
    <location>
        <begin position="237"/>
        <end position="263"/>
    </location>
</feature>
<dbReference type="GO" id="GO:0042910">
    <property type="term" value="F:xenobiotic transmembrane transporter activity"/>
    <property type="evidence" value="ECO:0007669"/>
    <property type="project" value="InterPro"/>
</dbReference>
<gene>
    <name evidence="3" type="ORF">HF682_12405</name>
</gene>
<feature type="transmembrane region" description="Helical" evidence="2">
    <location>
        <begin position="43"/>
        <end position="66"/>
    </location>
</feature>
<proteinExistence type="predicted"/>
<feature type="transmembrane region" description="Helical" evidence="2">
    <location>
        <begin position="347"/>
        <end position="365"/>
    </location>
</feature>
<dbReference type="Pfam" id="PF01554">
    <property type="entry name" value="MatE"/>
    <property type="match status" value="2"/>
</dbReference>
<evidence type="ECO:0000256" key="1">
    <source>
        <dbReference type="ARBA" id="ARBA00022448"/>
    </source>
</evidence>
<feature type="transmembrane region" description="Helical" evidence="2">
    <location>
        <begin position="421"/>
        <end position="441"/>
    </location>
</feature>
<keyword evidence="4" id="KW-1185">Reference proteome</keyword>
<dbReference type="GO" id="GO:0015297">
    <property type="term" value="F:antiporter activity"/>
    <property type="evidence" value="ECO:0007669"/>
    <property type="project" value="InterPro"/>
</dbReference>
<evidence type="ECO:0000313" key="4">
    <source>
        <dbReference type="Proteomes" id="UP000587991"/>
    </source>
</evidence>
<dbReference type="RefSeq" id="WP_168877586.1">
    <property type="nucleotide sequence ID" value="NZ_JABAIM010000002.1"/>
</dbReference>
<sequence length="458" mass="49230">MSWRAEAGQLFRLAMPVFVTQIFMALMFASDTVMAGRAGANDLAGVAMALSMSMIALSMQSGFFSALTPLLSHDLGSGQLARIPQWLGQAIWLGAGWLLLSVSYHLLLAPWIMRQLGISNEVYRVAQQYLVYFVWAIPAHIVFQISRNLVEALHSTFPSIWYGATGLLVKVPLNYLCVFGYEAIPAMGGAGCGLAAVFVYWAMAAVALLSAWRVVRLQHVQLGRESLRPQAALQKQFVVNGLPVAFGLLSEMLVFTVIAALIVTEGARVMSAHQVAYSLVGVFYLLPFSIGCAVAIRASRKLGEGDQEAARLVCRMGAWFGLGIASVTAAATWSFRDQLAGLFVTEPATLALAAQLLALCALYQIPDSLRDVIGGSLRAYKATGVLFKAVLVTNWLIGLPLGYVLARGLGQGGSDWVPQGYWVGLIVTLAANAALFQMGLLRAQRRNESVALTATVAP</sequence>
<dbReference type="CDD" id="cd13131">
    <property type="entry name" value="MATE_NorM_like"/>
    <property type="match status" value="1"/>
</dbReference>
<dbReference type="PANTHER" id="PTHR43298">
    <property type="entry name" value="MULTIDRUG RESISTANCE PROTEIN NORM-RELATED"/>
    <property type="match status" value="1"/>
</dbReference>
<feature type="transmembrane region" description="Helical" evidence="2">
    <location>
        <begin position="385"/>
        <end position="406"/>
    </location>
</feature>
<feature type="transmembrane region" description="Helical" evidence="2">
    <location>
        <begin position="194"/>
        <end position="216"/>
    </location>
</feature>
<feature type="transmembrane region" description="Helical" evidence="2">
    <location>
        <begin position="129"/>
        <end position="146"/>
    </location>
</feature>
<dbReference type="GO" id="GO:0005886">
    <property type="term" value="C:plasma membrane"/>
    <property type="evidence" value="ECO:0007669"/>
    <property type="project" value="TreeGrafter"/>
</dbReference>
<organism evidence="3 4">
    <name type="scientific">Leeia aquatica</name>
    <dbReference type="NCBI Taxonomy" id="2725557"/>
    <lineage>
        <taxon>Bacteria</taxon>
        <taxon>Pseudomonadati</taxon>
        <taxon>Pseudomonadota</taxon>
        <taxon>Betaproteobacteria</taxon>
        <taxon>Neisseriales</taxon>
        <taxon>Leeiaceae</taxon>
        <taxon>Leeia</taxon>
    </lineage>
</organism>
<feature type="transmembrane region" description="Helical" evidence="2">
    <location>
        <begin position="13"/>
        <end position="31"/>
    </location>
</feature>
<keyword evidence="2" id="KW-0472">Membrane</keyword>
<dbReference type="Proteomes" id="UP000587991">
    <property type="component" value="Unassembled WGS sequence"/>
</dbReference>
<keyword evidence="2" id="KW-1133">Transmembrane helix</keyword>
<dbReference type="EMBL" id="JABAIM010000002">
    <property type="protein sequence ID" value="NLR75961.1"/>
    <property type="molecule type" value="Genomic_DNA"/>
</dbReference>
<accession>A0A847S2A9</accession>
<keyword evidence="2" id="KW-0812">Transmembrane</keyword>